<dbReference type="WBParaSite" id="SBAD_0000204801-mRNA-1">
    <property type="protein sequence ID" value="SBAD_0000204801-mRNA-1"/>
    <property type="gene ID" value="SBAD_0000204801"/>
</dbReference>
<reference evidence="3" key="1">
    <citation type="submission" date="2016-06" db="UniProtKB">
        <authorList>
            <consortium name="WormBaseParasite"/>
        </authorList>
    </citation>
    <scope>IDENTIFICATION</scope>
</reference>
<reference evidence="1 2" key="2">
    <citation type="submission" date="2018-11" db="EMBL/GenBank/DDBJ databases">
        <authorList>
            <consortium name="Pathogen Informatics"/>
        </authorList>
    </citation>
    <scope>NUCLEOTIDE SEQUENCE [LARGE SCALE GENOMIC DNA]</scope>
</reference>
<dbReference type="AlphaFoldDB" id="A0A183IEB0"/>
<name>A0A183IEB0_9BILA</name>
<accession>A0A183IEB0</accession>
<evidence type="ECO:0000313" key="1">
    <source>
        <dbReference type="EMBL" id="VDO96011.1"/>
    </source>
</evidence>
<dbReference type="EMBL" id="UZAM01007021">
    <property type="protein sequence ID" value="VDO96011.1"/>
    <property type="molecule type" value="Genomic_DNA"/>
</dbReference>
<gene>
    <name evidence="1" type="ORF">SBAD_LOCUS1954</name>
</gene>
<proteinExistence type="predicted"/>
<protein>
    <submittedName>
        <fullName evidence="1 3">Uncharacterized protein</fullName>
    </submittedName>
</protein>
<keyword evidence="2" id="KW-1185">Reference proteome</keyword>
<sequence length="36" mass="4236">MLSECFDAFSKEEMLKDEEMPVGCAVFYYLTPIFNH</sequence>
<organism evidence="3">
    <name type="scientific">Soboliphyme baturini</name>
    <dbReference type="NCBI Taxonomy" id="241478"/>
    <lineage>
        <taxon>Eukaryota</taxon>
        <taxon>Metazoa</taxon>
        <taxon>Ecdysozoa</taxon>
        <taxon>Nematoda</taxon>
        <taxon>Enoplea</taxon>
        <taxon>Dorylaimia</taxon>
        <taxon>Dioctophymatida</taxon>
        <taxon>Dioctophymatoidea</taxon>
        <taxon>Soboliphymatidae</taxon>
        <taxon>Soboliphyme</taxon>
    </lineage>
</organism>
<evidence type="ECO:0000313" key="3">
    <source>
        <dbReference type="WBParaSite" id="SBAD_0000204801-mRNA-1"/>
    </source>
</evidence>
<dbReference type="Proteomes" id="UP000270296">
    <property type="component" value="Unassembled WGS sequence"/>
</dbReference>
<evidence type="ECO:0000313" key="2">
    <source>
        <dbReference type="Proteomes" id="UP000270296"/>
    </source>
</evidence>